<dbReference type="EMBL" id="BOMG01000040">
    <property type="protein sequence ID" value="GID54392.1"/>
    <property type="molecule type" value="Genomic_DNA"/>
</dbReference>
<proteinExistence type="predicted"/>
<gene>
    <name evidence="1" type="ORF">Aco03nite_027960</name>
</gene>
<accession>A0ABQ3X7E1</accession>
<keyword evidence="2" id="KW-1185">Reference proteome</keyword>
<name>A0ABQ3X7E1_9ACTN</name>
<evidence type="ECO:0000313" key="1">
    <source>
        <dbReference type="EMBL" id="GID54392.1"/>
    </source>
</evidence>
<comment type="caution">
    <text evidence="1">The sequence shown here is derived from an EMBL/GenBank/DDBJ whole genome shotgun (WGS) entry which is preliminary data.</text>
</comment>
<dbReference type="Proteomes" id="UP000612282">
    <property type="component" value="Unassembled WGS sequence"/>
</dbReference>
<protein>
    <submittedName>
        <fullName evidence="1">Uncharacterized protein</fullName>
    </submittedName>
</protein>
<sequence>MFESEGSGGVHGVDHERYDAGAADAHIPVYDERLTAYNSRYGQSGGWSERVLARLRGPDSLSGRHVLRDVLERLGLPSR</sequence>
<organism evidence="1 2">
    <name type="scientific">Actinoplanes couchii</name>
    <dbReference type="NCBI Taxonomy" id="403638"/>
    <lineage>
        <taxon>Bacteria</taxon>
        <taxon>Bacillati</taxon>
        <taxon>Actinomycetota</taxon>
        <taxon>Actinomycetes</taxon>
        <taxon>Micromonosporales</taxon>
        <taxon>Micromonosporaceae</taxon>
        <taxon>Actinoplanes</taxon>
    </lineage>
</organism>
<evidence type="ECO:0000313" key="2">
    <source>
        <dbReference type="Proteomes" id="UP000612282"/>
    </source>
</evidence>
<reference evidence="1 2" key="1">
    <citation type="submission" date="2021-01" db="EMBL/GenBank/DDBJ databases">
        <title>Whole genome shotgun sequence of Actinoplanes couchii NBRC 106145.</title>
        <authorList>
            <person name="Komaki H."/>
            <person name="Tamura T."/>
        </authorList>
    </citation>
    <scope>NUCLEOTIDE SEQUENCE [LARGE SCALE GENOMIC DNA]</scope>
    <source>
        <strain evidence="1 2">NBRC 106145</strain>
    </source>
</reference>